<feature type="region of interest" description="Disordered" evidence="1">
    <location>
        <begin position="67"/>
        <end position="123"/>
    </location>
</feature>
<sequence>MGHSPSNKGYKCLDSNRRLFISKDVLFNEHKFPHLPVVSSLTPAFAPSPSFPLGVLSFAPLPYAKDSPVQHATPNSSPPSSSVSLPSTASTTIDPQSTSAFASSSSSPSPKNLHPMQTHSKSGVLKPQLHPKLLVTIAEPSSNRPCPCLIGDRLCSLSLMHSGPIKLGPLFLCPLENQLSANGKILMGQSISTRLSWLPRVFTKDLAAIILKRFPLQLNLYSSCCTHSCTCSQVFGFVCNKCDPS</sequence>
<proteinExistence type="predicted"/>
<dbReference type="AlphaFoldDB" id="A0A371GBU6"/>
<evidence type="ECO:0000313" key="4">
    <source>
        <dbReference type="Proteomes" id="UP000257109"/>
    </source>
</evidence>
<protein>
    <recommendedName>
        <fullName evidence="2">Retroviral polymerase SH3-like domain-containing protein</fullName>
    </recommendedName>
</protein>
<feature type="domain" description="Retroviral polymerase SH3-like" evidence="2">
    <location>
        <begin position="1"/>
        <end position="34"/>
    </location>
</feature>
<comment type="caution">
    <text evidence="3">The sequence shown here is derived from an EMBL/GenBank/DDBJ whole genome shotgun (WGS) entry which is preliminary data.</text>
</comment>
<reference evidence="3" key="1">
    <citation type="submission" date="2018-05" db="EMBL/GenBank/DDBJ databases">
        <title>Draft genome of Mucuna pruriens seed.</title>
        <authorList>
            <person name="Nnadi N.E."/>
            <person name="Vos R."/>
            <person name="Hasami M.H."/>
            <person name="Devisetty U.K."/>
            <person name="Aguiy J.C."/>
        </authorList>
    </citation>
    <scope>NUCLEOTIDE SEQUENCE [LARGE SCALE GENOMIC DNA]</scope>
    <source>
        <strain evidence="3">JCA_2017</strain>
    </source>
</reference>
<evidence type="ECO:0000256" key="1">
    <source>
        <dbReference type="SAM" id="MobiDB-lite"/>
    </source>
</evidence>
<evidence type="ECO:0000259" key="2">
    <source>
        <dbReference type="Pfam" id="PF25597"/>
    </source>
</evidence>
<organism evidence="3 4">
    <name type="scientific">Mucuna pruriens</name>
    <name type="common">Velvet bean</name>
    <name type="synonym">Dolichos pruriens</name>
    <dbReference type="NCBI Taxonomy" id="157652"/>
    <lineage>
        <taxon>Eukaryota</taxon>
        <taxon>Viridiplantae</taxon>
        <taxon>Streptophyta</taxon>
        <taxon>Embryophyta</taxon>
        <taxon>Tracheophyta</taxon>
        <taxon>Spermatophyta</taxon>
        <taxon>Magnoliopsida</taxon>
        <taxon>eudicotyledons</taxon>
        <taxon>Gunneridae</taxon>
        <taxon>Pentapetalae</taxon>
        <taxon>rosids</taxon>
        <taxon>fabids</taxon>
        <taxon>Fabales</taxon>
        <taxon>Fabaceae</taxon>
        <taxon>Papilionoideae</taxon>
        <taxon>50 kb inversion clade</taxon>
        <taxon>NPAAA clade</taxon>
        <taxon>indigoferoid/millettioid clade</taxon>
        <taxon>Phaseoleae</taxon>
        <taxon>Mucuna</taxon>
    </lineage>
</organism>
<dbReference type="Proteomes" id="UP000257109">
    <property type="component" value="Unassembled WGS sequence"/>
</dbReference>
<accession>A0A371GBU6</accession>
<feature type="compositionally biased region" description="Low complexity" evidence="1">
    <location>
        <begin position="73"/>
        <end position="110"/>
    </location>
</feature>
<feature type="non-terminal residue" evidence="3">
    <location>
        <position position="1"/>
    </location>
</feature>
<dbReference type="Pfam" id="PF25597">
    <property type="entry name" value="SH3_retrovirus"/>
    <property type="match status" value="1"/>
</dbReference>
<name>A0A371GBU6_MUCPR</name>
<gene>
    <name evidence="3" type="ORF">CR513_30442</name>
</gene>
<dbReference type="EMBL" id="QJKJ01006074">
    <property type="protein sequence ID" value="RDX88024.1"/>
    <property type="molecule type" value="Genomic_DNA"/>
</dbReference>
<evidence type="ECO:0000313" key="3">
    <source>
        <dbReference type="EMBL" id="RDX88024.1"/>
    </source>
</evidence>
<dbReference type="InterPro" id="IPR057670">
    <property type="entry name" value="SH3_retrovirus"/>
</dbReference>
<keyword evidence="4" id="KW-1185">Reference proteome</keyword>